<organism evidence="1 2">
    <name type="scientific">Globodera pallida</name>
    <name type="common">Potato cyst nematode worm</name>
    <name type="synonym">Heterodera pallida</name>
    <dbReference type="NCBI Taxonomy" id="36090"/>
    <lineage>
        <taxon>Eukaryota</taxon>
        <taxon>Metazoa</taxon>
        <taxon>Ecdysozoa</taxon>
        <taxon>Nematoda</taxon>
        <taxon>Chromadorea</taxon>
        <taxon>Rhabditida</taxon>
        <taxon>Tylenchina</taxon>
        <taxon>Tylenchomorpha</taxon>
        <taxon>Tylenchoidea</taxon>
        <taxon>Heteroderidae</taxon>
        <taxon>Heteroderinae</taxon>
        <taxon>Globodera</taxon>
    </lineage>
</organism>
<evidence type="ECO:0000313" key="2">
    <source>
        <dbReference type="WBParaSite" id="GPLIN_001465700"/>
    </source>
</evidence>
<proteinExistence type="predicted"/>
<reference evidence="1" key="2">
    <citation type="submission" date="2014-05" db="EMBL/GenBank/DDBJ databases">
        <title>The genome and life-stage specific transcriptomes of Globodera pallida elucidate key aspects of plant parasitism by a cyst nematode.</title>
        <authorList>
            <person name="Cotton J.A."/>
            <person name="Lilley C.J."/>
            <person name="Jones L.M."/>
            <person name="Kikuchi T."/>
            <person name="Reid A.J."/>
            <person name="Thorpe P."/>
            <person name="Tsai I.J."/>
            <person name="Beasley H."/>
            <person name="Blok V."/>
            <person name="Cock P.J.A."/>
            <person name="Van den Akker S.E."/>
            <person name="Holroyd N."/>
            <person name="Hunt M."/>
            <person name="Mantelin S."/>
            <person name="Naghra H."/>
            <person name="Pain A."/>
            <person name="Palomares-Rius J.E."/>
            <person name="Zarowiecki M."/>
            <person name="Berriman M."/>
            <person name="Jones J.T."/>
            <person name="Urwin P.E."/>
        </authorList>
    </citation>
    <scope>NUCLEOTIDE SEQUENCE [LARGE SCALE GENOMIC DNA]</scope>
    <source>
        <strain evidence="1">Lindley</strain>
    </source>
</reference>
<evidence type="ECO:0000313" key="1">
    <source>
        <dbReference type="Proteomes" id="UP000050741"/>
    </source>
</evidence>
<reference evidence="2" key="3">
    <citation type="submission" date="2016-06" db="UniProtKB">
        <authorList>
            <consortium name="WormBaseParasite"/>
        </authorList>
    </citation>
    <scope>IDENTIFICATION</scope>
</reference>
<name>A0A183CP50_GLOPA</name>
<dbReference type="Proteomes" id="UP000050741">
    <property type="component" value="Unassembled WGS sequence"/>
</dbReference>
<sequence>MPPESNASVKEEKVSLKFNTKNLVNASKWQQPLQCHQYMCINTFSVAFFRANHSLSKYFLQVPSRRLATFCAKNCLKSATNGTLFGRRVLPSRRPLSL</sequence>
<dbReference type="AlphaFoldDB" id="A0A183CP50"/>
<reference evidence="1" key="1">
    <citation type="submission" date="2013-12" db="EMBL/GenBank/DDBJ databases">
        <authorList>
            <person name="Aslett M."/>
        </authorList>
    </citation>
    <scope>NUCLEOTIDE SEQUENCE [LARGE SCALE GENOMIC DNA]</scope>
    <source>
        <strain evidence="1">Lindley</strain>
    </source>
</reference>
<keyword evidence="1" id="KW-1185">Reference proteome</keyword>
<dbReference type="WBParaSite" id="GPLIN_001465700">
    <property type="protein sequence ID" value="GPLIN_001465700"/>
    <property type="gene ID" value="GPLIN_001465700"/>
</dbReference>
<protein>
    <submittedName>
        <fullName evidence="2">Uncharacterized protein</fullName>
    </submittedName>
</protein>
<accession>A0A183CP50</accession>